<sequence length="349" mass="40130">MAENIMIDKLIGESGPSNSNVTSQSQSVQSKVKRQRKKRSVAWEQFGQIIDLEGNQKGVCKHCKREYFVDSKENGTKSPHMANCTKMPLDVAKSQSKIAFKPIPGGNKGDVDIIPWKFDQEQCRKALYRMVIVDELPFSFVEKEGFMKYESCTTFFEFLHVELEWEMHKRIINFCPISSHRGEDMANSIINCLKEWGLQKIFTVTDDNASSNDVTVKELSKKLTKWGTNSMNGKYLHVRCMSHIMNLVVQDGIKESTVSIERIRQAVRYIGQSPARWKKFQECCDEGNLVRKSLCLDVPTRWNSTYLMLNRAIEYESAILEYADHNIGLSRHLEFVDIVDGSSCMYTFE</sequence>
<dbReference type="Proteomes" id="UP000790787">
    <property type="component" value="Chromosome 5"/>
</dbReference>
<evidence type="ECO:0000313" key="2">
    <source>
        <dbReference type="RefSeq" id="XP_075108873.1"/>
    </source>
</evidence>
<reference evidence="2" key="2">
    <citation type="submission" date="2025-08" db="UniProtKB">
        <authorList>
            <consortium name="RefSeq"/>
        </authorList>
    </citation>
    <scope>IDENTIFICATION</scope>
    <source>
        <tissue evidence="2">Leaf</tissue>
    </source>
</reference>
<protein>
    <submittedName>
        <fullName evidence="2">Zinc finger BED domain-containing protein RICESLEEPER 2-like</fullName>
    </submittedName>
</protein>
<gene>
    <name evidence="2" type="primary">LOC142180712</name>
</gene>
<proteinExistence type="predicted"/>
<accession>A0AC58UHB3</accession>
<keyword evidence="1" id="KW-1185">Reference proteome</keyword>
<name>A0AC58UHB3_TOBAC</name>
<dbReference type="RefSeq" id="XP_075108873.1">
    <property type="nucleotide sequence ID" value="XM_075252772.1"/>
</dbReference>
<reference evidence="1" key="1">
    <citation type="journal article" date="2014" name="Nat. Commun.">
        <title>The tobacco genome sequence and its comparison with those of tomato and potato.</title>
        <authorList>
            <person name="Sierro N."/>
            <person name="Battey J.N."/>
            <person name="Ouadi S."/>
            <person name="Bakaher N."/>
            <person name="Bovet L."/>
            <person name="Willig A."/>
            <person name="Goepfert S."/>
            <person name="Peitsch M.C."/>
            <person name="Ivanov N.V."/>
        </authorList>
    </citation>
    <scope>NUCLEOTIDE SEQUENCE [LARGE SCALE GENOMIC DNA]</scope>
</reference>
<evidence type="ECO:0000313" key="1">
    <source>
        <dbReference type="Proteomes" id="UP000790787"/>
    </source>
</evidence>
<organism evidence="1 2">
    <name type="scientific">Nicotiana tabacum</name>
    <name type="common">Common tobacco</name>
    <dbReference type="NCBI Taxonomy" id="4097"/>
    <lineage>
        <taxon>Eukaryota</taxon>
        <taxon>Viridiplantae</taxon>
        <taxon>Streptophyta</taxon>
        <taxon>Embryophyta</taxon>
        <taxon>Tracheophyta</taxon>
        <taxon>Spermatophyta</taxon>
        <taxon>Magnoliopsida</taxon>
        <taxon>eudicotyledons</taxon>
        <taxon>Gunneridae</taxon>
        <taxon>Pentapetalae</taxon>
        <taxon>asterids</taxon>
        <taxon>lamiids</taxon>
        <taxon>Solanales</taxon>
        <taxon>Solanaceae</taxon>
        <taxon>Nicotianoideae</taxon>
        <taxon>Nicotianeae</taxon>
        <taxon>Nicotiana</taxon>
    </lineage>
</organism>